<feature type="transmembrane region" description="Helical" evidence="8">
    <location>
        <begin position="30"/>
        <end position="49"/>
    </location>
</feature>
<evidence type="ECO:0000256" key="3">
    <source>
        <dbReference type="ARBA" id="ARBA00022475"/>
    </source>
</evidence>
<name>A0A9X3SRX6_9ACTN</name>
<proteinExistence type="inferred from homology"/>
<evidence type="ECO:0000256" key="1">
    <source>
        <dbReference type="ARBA" id="ARBA00004651"/>
    </source>
</evidence>
<evidence type="ECO:0000256" key="4">
    <source>
        <dbReference type="ARBA" id="ARBA00022692"/>
    </source>
</evidence>
<dbReference type="SUPFAM" id="SSF103481">
    <property type="entry name" value="Multidrug resistance efflux transporter EmrE"/>
    <property type="match status" value="1"/>
</dbReference>
<sequence>MKAWLLLAGAILTEVTASLSLKAAAEQPLWYVLVAVGFTSAFVFLTAVLKEGMNLGVAYGVWGALGVALTAIMGAVLYGEPLTGLMLVGIALVIGGVLTVELGSQHAAGAKPDTASRPLETEGAR</sequence>
<dbReference type="InterPro" id="IPR045324">
    <property type="entry name" value="Small_multidrug_res"/>
</dbReference>
<dbReference type="Gene3D" id="1.10.3730.20">
    <property type="match status" value="1"/>
</dbReference>
<feature type="transmembrane region" description="Helical" evidence="8">
    <location>
        <begin position="84"/>
        <end position="102"/>
    </location>
</feature>
<keyword evidence="2" id="KW-0813">Transport</keyword>
<keyword evidence="6 8" id="KW-0472">Membrane</keyword>
<dbReference type="Pfam" id="PF00893">
    <property type="entry name" value="Multi_Drug_Res"/>
    <property type="match status" value="1"/>
</dbReference>
<keyword evidence="3" id="KW-1003">Cell membrane</keyword>
<dbReference type="Proteomes" id="UP001146067">
    <property type="component" value="Unassembled WGS sequence"/>
</dbReference>
<keyword evidence="10" id="KW-1185">Reference proteome</keyword>
<reference evidence="9" key="1">
    <citation type="submission" date="2022-12" db="EMBL/GenBank/DDBJ databases">
        <title>Gycomyces niveus sp.nov.,a novel actinomycete isolated from soil in Shouguan.</title>
        <authorList>
            <person name="Yang X."/>
        </authorList>
    </citation>
    <scope>NUCLEOTIDE SEQUENCE</scope>
    <source>
        <strain evidence="9">NEAU-A15</strain>
    </source>
</reference>
<evidence type="ECO:0000256" key="8">
    <source>
        <dbReference type="SAM" id="Phobius"/>
    </source>
</evidence>
<dbReference type="InterPro" id="IPR037185">
    <property type="entry name" value="EmrE-like"/>
</dbReference>
<evidence type="ECO:0000256" key="6">
    <source>
        <dbReference type="ARBA" id="ARBA00023136"/>
    </source>
</evidence>
<dbReference type="RefSeq" id="WP_270110437.1">
    <property type="nucleotide sequence ID" value="NZ_JAPZVP010000009.1"/>
</dbReference>
<evidence type="ECO:0000313" key="9">
    <source>
        <dbReference type="EMBL" id="MDA1360494.1"/>
    </source>
</evidence>
<organism evidence="9 10">
    <name type="scientific">Glycomyces luteolus</name>
    <dbReference type="NCBI Taxonomy" id="2670330"/>
    <lineage>
        <taxon>Bacteria</taxon>
        <taxon>Bacillati</taxon>
        <taxon>Actinomycetota</taxon>
        <taxon>Actinomycetes</taxon>
        <taxon>Glycomycetales</taxon>
        <taxon>Glycomycetaceae</taxon>
        <taxon>Glycomyces</taxon>
    </lineage>
</organism>
<dbReference type="GO" id="GO:0022857">
    <property type="term" value="F:transmembrane transporter activity"/>
    <property type="evidence" value="ECO:0007669"/>
    <property type="project" value="InterPro"/>
</dbReference>
<dbReference type="GO" id="GO:0005886">
    <property type="term" value="C:plasma membrane"/>
    <property type="evidence" value="ECO:0007669"/>
    <property type="project" value="UniProtKB-SubCell"/>
</dbReference>
<dbReference type="PANTHER" id="PTHR30561">
    <property type="entry name" value="SMR FAMILY PROTON-DEPENDENT DRUG EFFLUX TRANSPORTER SUGE"/>
    <property type="match status" value="1"/>
</dbReference>
<keyword evidence="5 8" id="KW-1133">Transmembrane helix</keyword>
<dbReference type="InterPro" id="IPR000390">
    <property type="entry name" value="Small_drug/metabolite_transptr"/>
</dbReference>
<comment type="similarity">
    <text evidence="7">Belongs to the drug/metabolite transporter (DMT) superfamily. Small multidrug resistance (SMR) (TC 2.A.7.1) family.</text>
</comment>
<evidence type="ECO:0000313" key="10">
    <source>
        <dbReference type="Proteomes" id="UP001146067"/>
    </source>
</evidence>
<dbReference type="PANTHER" id="PTHR30561:SF1">
    <property type="entry name" value="MULTIDRUG TRANSPORTER EMRE"/>
    <property type="match status" value="1"/>
</dbReference>
<protein>
    <submittedName>
        <fullName evidence="9">Multidrug efflux SMR transporter</fullName>
    </submittedName>
</protein>
<dbReference type="AlphaFoldDB" id="A0A9X3SRX6"/>
<evidence type="ECO:0000256" key="2">
    <source>
        <dbReference type="ARBA" id="ARBA00022448"/>
    </source>
</evidence>
<evidence type="ECO:0000256" key="7">
    <source>
        <dbReference type="RuleBase" id="RU003942"/>
    </source>
</evidence>
<gene>
    <name evidence="9" type="ORF">O1R50_12725</name>
</gene>
<comment type="subcellular location">
    <subcellularLocation>
        <location evidence="1 7">Cell membrane</location>
        <topology evidence="1 7">Multi-pass membrane protein</topology>
    </subcellularLocation>
</comment>
<comment type="caution">
    <text evidence="9">The sequence shown here is derived from an EMBL/GenBank/DDBJ whole genome shotgun (WGS) entry which is preliminary data.</text>
</comment>
<feature type="transmembrane region" description="Helical" evidence="8">
    <location>
        <begin position="56"/>
        <end position="78"/>
    </location>
</feature>
<dbReference type="EMBL" id="JAPZVP010000009">
    <property type="protein sequence ID" value="MDA1360494.1"/>
    <property type="molecule type" value="Genomic_DNA"/>
</dbReference>
<keyword evidence="4 7" id="KW-0812">Transmembrane</keyword>
<accession>A0A9X3SRX6</accession>
<evidence type="ECO:0000256" key="5">
    <source>
        <dbReference type="ARBA" id="ARBA00022989"/>
    </source>
</evidence>